<dbReference type="AlphaFoldDB" id="A0A0J1HAL8"/>
<feature type="domain" description="AttH" evidence="2">
    <location>
        <begin position="72"/>
        <end position="245"/>
    </location>
</feature>
<feature type="signal peptide" evidence="1">
    <location>
        <begin position="1"/>
        <end position="17"/>
    </location>
</feature>
<dbReference type="Pfam" id="PF07143">
    <property type="entry name" value="CrtC"/>
    <property type="match status" value="1"/>
</dbReference>
<dbReference type="InterPro" id="IPR010791">
    <property type="entry name" value="AttH_dom"/>
</dbReference>
<protein>
    <submittedName>
        <fullName evidence="3">ABC transporter</fullName>
    </submittedName>
</protein>
<dbReference type="STRING" id="320778.ABT57_12780"/>
<dbReference type="RefSeq" id="WP_047885621.1">
    <property type="nucleotide sequence ID" value="NZ_LDOU01000013.1"/>
</dbReference>
<accession>A0A0J1HAL8</accession>
<evidence type="ECO:0000256" key="1">
    <source>
        <dbReference type="SAM" id="SignalP"/>
    </source>
</evidence>
<evidence type="ECO:0000313" key="4">
    <source>
        <dbReference type="Proteomes" id="UP000035909"/>
    </source>
</evidence>
<gene>
    <name evidence="3" type="ORF">ABT57_12780</name>
</gene>
<keyword evidence="1" id="KW-0732">Signal</keyword>
<dbReference type="PROSITE" id="PS51257">
    <property type="entry name" value="PROKAR_LIPOPROTEIN"/>
    <property type="match status" value="1"/>
</dbReference>
<organism evidence="3 4">
    <name type="scientific">Photobacterium ganghwense</name>
    <dbReference type="NCBI Taxonomy" id="320778"/>
    <lineage>
        <taxon>Bacteria</taxon>
        <taxon>Pseudomonadati</taxon>
        <taxon>Pseudomonadota</taxon>
        <taxon>Gammaproteobacteria</taxon>
        <taxon>Vibrionales</taxon>
        <taxon>Vibrionaceae</taxon>
        <taxon>Photobacterium</taxon>
    </lineage>
</organism>
<dbReference type="PANTHER" id="PTHR38591:SF1">
    <property type="entry name" value="BLL1000 PROTEIN"/>
    <property type="match status" value="1"/>
</dbReference>
<evidence type="ECO:0000259" key="2">
    <source>
        <dbReference type="Pfam" id="PF07143"/>
    </source>
</evidence>
<keyword evidence="4" id="KW-1185">Reference proteome</keyword>
<dbReference type="Proteomes" id="UP000035909">
    <property type="component" value="Unassembled WGS sequence"/>
</dbReference>
<sequence length="371" mass="42268">MRTLSTLSRLPVFLLMAACLLTLQGCETESDPEDQAIVMLSQESGEQFARVEPGVRLTFPQDHLPHPEFRNEWWYLTANLKSETGEEFGLQWTLFRNAVSTQPGNGWQDPQRYMAHLVVTGEKKLWAAERFARGGIGQAGVTGRPFRAWLDNWLWLSHSDSPFPSTLTFADGESPKSDMAGKLEITQTGPLVLQGVQGYSRKHATQPIASYYYSAPFLTLKGELELDGKLYRVEGKGWLDREWSSVGLSDSQLGWDWFAIHLDDGRALMLYQIREKDHRPYYFGSLSWPDGRTQGLKPEDIKLSPVSFTTNDEGHSYPHAWYIELPAYQIQLKVDTVRKEQWLPFIFSYWEGPVKVTGSHSGQGYMELTGY</sequence>
<dbReference type="Pfam" id="PF17186">
    <property type="entry name" value="Lipocalin_9"/>
    <property type="match status" value="1"/>
</dbReference>
<name>A0A0J1HAL8_9GAMM</name>
<dbReference type="Gene3D" id="2.40.370.10">
    <property type="entry name" value="AttH-like domain"/>
    <property type="match status" value="2"/>
</dbReference>
<dbReference type="EMBL" id="LDOU01000013">
    <property type="protein sequence ID" value="KLV08694.1"/>
    <property type="molecule type" value="Genomic_DNA"/>
</dbReference>
<feature type="chain" id="PRO_5005252451" evidence="1">
    <location>
        <begin position="18"/>
        <end position="371"/>
    </location>
</feature>
<dbReference type="PATRIC" id="fig|320778.3.peg.2788"/>
<dbReference type="InterPro" id="IPR023374">
    <property type="entry name" value="AttH-like_dom_sf"/>
</dbReference>
<comment type="caution">
    <text evidence="3">The sequence shown here is derived from an EMBL/GenBank/DDBJ whole genome shotgun (WGS) entry which is preliminary data.</text>
</comment>
<dbReference type="OrthoDB" id="9770826at2"/>
<dbReference type="SUPFAM" id="SSF159245">
    <property type="entry name" value="AttH-like"/>
    <property type="match status" value="1"/>
</dbReference>
<proteinExistence type="predicted"/>
<evidence type="ECO:0000313" key="3">
    <source>
        <dbReference type="EMBL" id="KLV08694.1"/>
    </source>
</evidence>
<dbReference type="PANTHER" id="PTHR38591">
    <property type="entry name" value="HYDROLASE"/>
    <property type="match status" value="1"/>
</dbReference>
<reference evidence="3 4" key="1">
    <citation type="submission" date="2015-05" db="EMBL/GenBank/DDBJ databases">
        <title>Photobacterium galathea sp. nov.</title>
        <authorList>
            <person name="Machado H."/>
            <person name="Gram L."/>
        </authorList>
    </citation>
    <scope>NUCLEOTIDE SEQUENCE [LARGE SCALE GENOMIC DNA]</scope>
    <source>
        <strain evidence="3 4">DSM 22954</strain>
    </source>
</reference>